<protein>
    <submittedName>
        <fullName evidence="2">Uncharacterized protein</fullName>
    </submittedName>
</protein>
<gene>
    <name evidence="2" type="ORF">METZ01_LOCUS180894</name>
</gene>
<proteinExistence type="predicted"/>
<evidence type="ECO:0000256" key="1">
    <source>
        <dbReference type="SAM" id="MobiDB-lite"/>
    </source>
</evidence>
<dbReference type="EMBL" id="UINC01035515">
    <property type="protein sequence ID" value="SVB28040.1"/>
    <property type="molecule type" value="Genomic_DNA"/>
</dbReference>
<evidence type="ECO:0000313" key="2">
    <source>
        <dbReference type="EMBL" id="SVB28040.1"/>
    </source>
</evidence>
<accession>A0A382CPI6</accession>
<sequence length="157" mass="18250">MPQEFESINNNINSIHGSETLLDLLLEWEDVLDNLDIYAFQNWKKGELVDGPQVEKYWITCTLMYPYKLMPDPEASKRLTKHGIKCSFKEDHYLKPAKLVHPEDAEPRANEEKLTDEGQLKPSEGKRRAKLIKLPCWLVKIEIPRHFIDEFLADTAG</sequence>
<name>A0A382CPI6_9ZZZZ</name>
<feature type="non-terminal residue" evidence="2">
    <location>
        <position position="157"/>
    </location>
</feature>
<reference evidence="2" key="1">
    <citation type="submission" date="2018-05" db="EMBL/GenBank/DDBJ databases">
        <authorList>
            <person name="Lanie J.A."/>
            <person name="Ng W.-L."/>
            <person name="Kazmierczak K.M."/>
            <person name="Andrzejewski T.M."/>
            <person name="Davidsen T.M."/>
            <person name="Wayne K.J."/>
            <person name="Tettelin H."/>
            <person name="Glass J.I."/>
            <person name="Rusch D."/>
            <person name="Podicherti R."/>
            <person name="Tsui H.-C.T."/>
            <person name="Winkler M.E."/>
        </authorList>
    </citation>
    <scope>NUCLEOTIDE SEQUENCE</scope>
</reference>
<dbReference type="AlphaFoldDB" id="A0A382CPI6"/>
<organism evidence="2">
    <name type="scientific">marine metagenome</name>
    <dbReference type="NCBI Taxonomy" id="408172"/>
    <lineage>
        <taxon>unclassified sequences</taxon>
        <taxon>metagenomes</taxon>
        <taxon>ecological metagenomes</taxon>
    </lineage>
</organism>
<feature type="region of interest" description="Disordered" evidence="1">
    <location>
        <begin position="99"/>
        <end position="121"/>
    </location>
</feature>